<reference evidence="9" key="1">
    <citation type="submission" date="2015-05" db="UniProtKB">
        <authorList>
            <consortium name="EnsemblMetazoa"/>
        </authorList>
    </citation>
    <scope>IDENTIFICATION</scope>
</reference>
<dbReference type="InterPro" id="IPR007502">
    <property type="entry name" value="Helicase-assoc_dom"/>
</dbReference>
<name>T1I963_RHOPR</name>
<evidence type="ECO:0000256" key="6">
    <source>
        <dbReference type="ARBA" id="ARBA00022840"/>
    </source>
</evidence>
<dbReference type="GO" id="GO:0000462">
    <property type="term" value="P:maturation of SSU-rRNA from tricistronic rRNA transcript (SSU-rRNA, 5.8S rRNA, LSU-rRNA)"/>
    <property type="evidence" value="ECO:0007669"/>
    <property type="project" value="TreeGrafter"/>
</dbReference>
<dbReference type="PANTHER" id="PTHR18934:SF99">
    <property type="entry name" value="ATP-DEPENDENT RNA HELICASE DHX37-RELATED"/>
    <property type="match status" value="1"/>
</dbReference>
<dbReference type="HOGENOM" id="CLU_001832_0_0_1"/>
<dbReference type="EnsemblMetazoa" id="RPRC012835-RA">
    <property type="protein sequence ID" value="RPRC012835-PA"/>
    <property type="gene ID" value="RPRC012835"/>
</dbReference>
<evidence type="ECO:0000256" key="2">
    <source>
        <dbReference type="ARBA" id="ARBA00012552"/>
    </source>
</evidence>
<dbReference type="InterPro" id="IPR056371">
    <property type="entry name" value="DHX37-like_C"/>
</dbReference>
<dbReference type="InterPro" id="IPR011545">
    <property type="entry name" value="DEAD/DEAH_box_helicase_dom"/>
</dbReference>
<evidence type="ECO:0000313" key="10">
    <source>
        <dbReference type="Proteomes" id="UP000015103"/>
    </source>
</evidence>
<dbReference type="eggNOG" id="KOG0926">
    <property type="taxonomic scope" value="Eukaryota"/>
</dbReference>
<keyword evidence="4" id="KW-0378">Hydrolase</keyword>
<dbReference type="Pfam" id="PF00270">
    <property type="entry name" value="DEAD"/>
    <property type="match status" value="1"/>
</dbReference>
<dbReference type="Gene3D" id="1.20.120.1080">
    <property type="match status" value="1"/>
</dbReference>
<dbReference type="FunCoup" id="T1I963">
    <property type="interactions" value="1969"/>
</dbReference>
<dbReference type="Proteomes" id="UP000015103">
    <property type="component" value="Unassembled WGS sequence"/>
</dbReference>
<evidence type="ECO:0000256" key="3">
    <source>
        <dbReference type="ARBA" id="ARBA00022741"/>
    </source>
</evidence>
<feature type="region of interest" description="Disordered" evidence="8">
    <location>
        <begin position="176"/>
        <end position="239"/>
    </location>
</feature>
<proteinExistence type="inferred from homology"/>
<dbReference type="Pfam" id="PF00271">
    <property type="entry name" value="Helicase_C"/>
    <property type="match status" value="1"/>
</dbReference>
<dbReference type="Pfam" id="PF21010">
    <property type="entry name" value="HA2_C"/>
    <property type="match status" value="1"/>
</dbReference>
<dbReference type="VEuPathDB" id="VectorBase:RPRC012835"/>
<evidence type="ECO:0000313" key="9">
    <source>
        <dbReference type="EnsemblMetazoa" id="RPRC012835-PA"/>
    </source>
</evidence>
<dbReference type="FunFam" id="3.40.50.300:FF:000895">
    <property type="entry name" value="probable ATP-dependent RNA helicase DHX37"/>
    <property type="match status" value="1"/>
</dbReference>
<keyword evidence="3" id="KW-0547">Nucleotide-binding</keyword>
<dbReference type="CDD" id="cd18791">
    <property type="entry name" value="SF2_C_RHA"/>
    <property type="match status" value="1"/>
</dbReference>
<dbReference type="InterPro" id="IPR001650">
    <property type="entry name" value="Helicase_C-like"/>
</dbReference>
<dbReference type="InParanoid" id="T1I963"/>
<dbReference type="GO" id="GO:0003723">
    <property type="term" value="F:RNA binding"/>
    <property type="evidence" value="ECO:0007669"/>
    <property type="project" value="TreeGrafter"/>
</dbReference>
<keyword evidence="5" id="KW-0347">Helicase</keyword>
<evidence type="ECO:0000256" key="8">
    <source>
        <dbReference type="SAM" id="MobiDB-lite"/>
    </source>
</evidence>
<keyword evidence="10" id="KW-1185">Reference proteome</keyword>
<dbReference type="PROSITE" id="PS51194">
    <property type="entry name" value="HELICASE_CTER"/>
    <property type="match status" value="1"/>
</dbReference>
<dbReference type="InterPro" id="IPR027417">
    <property type="entry name" value="P-loop_NTPase"/>
</dbReference>
<evidence type="ECO:0000256" key="5">
    <source>
        <dbReference type="ARBA" id="ARBA00022806"/>
    </source>
</evidence>
<dbReference type="Pfam" id="PF23362">
    <property type="entry name" value="DHX37_C"/>
    <property type="match status" value="1"/>
</dbReference>
<dbReference type="PROSITE" id="PS00690">
    <property type="entry name" value="DEAH_ATP_HELICASE"/>
    <property type="match status" value="1"/>
</dbReference>
<dbReference type="Pfam" id="PF04408">
    <property type="entry name" value="WHD_HA2"/>
    <property type="match status" value="1"/>
</dbReference>
<feature type="coiled-coil region" evidence="7">
    <location>
        <begin position="534"/>
        <end position="568"/>
    </location>
</feature>
<protein>
    <recommendedName>
        <fullName evidence="2">RNA helicase</fullName>
        <ecNumber evidence="2">3.6.4.13</ecNumber>
    </recommendedName>
</protein>
<dbReference type="AlphaFoldDB" id="T1I963"/>
<dbReference type="EC" id="3.6.4.13" evidence="2"/>
<organism evidence="9 10">
    <name type="scientific">Rhodnius prolixus</name>
    <name type="common">Triatomid bug</name>
    <dbReference type="NCBI Taxonomy" id="13249"/>
    <lineage>
        <taxon>Eukaryota</taxon>
        <taxon>Metazoa</taxon>
        <taxon>Ecdysozoa</taxon>
        <taxon>Arthropoda</taxon>
        <taxon>Hexapoda</taxon>
        <taxon>Insecta</taxon>
        <taxon>Pterygota</taxon>
        <taxon>Neoptera</taxon>
        <taxon>Paraneoptera</taxon>
        <taxon>Hemiptera</taxon>
        <taxon>Heteroptera</taxon>
        <taxon>Panheteroptera</taxon>
        <taxon>Cimicomorpha</taxon>
        <taxon>Reduviidae</taxon>
        <taxon>Triatominae</taxon>
        <taxon>Rhodnius</taxon>
    </lineage>
</organism>
<dbReference type="CDD" id="cd17982">
    <property type="entry name" value="DEXHc_DHX37"/>
    <property type="match status" value="1"/>
</dbReference>
<dbReference type="GO" id="GO:0016787">
    <property type="term" value="F:hydrolase activity"/>
    <property type="evidence" value="ECO:0007669"/>
    <property type="project" value="UniProtKB-KW"/>
</dbReference>
<dbReference type="PROSITE" id="PS51192">
    <property type="entry name" value="HELICASE_ATP_BIND_1"/>
    <property type="match status" value="1"/>
</dbReference>
<dbReference type="SMART" id="SM00847">
    <property type="entry name" value="HA2"/>
    <property type="match status" value="1"/>
</dbReference>
<evidence type="ECO:0000256" key="4">
    <source>
        <dbReference type="ARBA" id="ARBA00022801"/>
    </source>
</evidence>
<dbReference type="GO" id="GO:0005524">
    <property type="term" value="F:ATP binding"/>
    <property type="evidence" value="ECO:0007669"/>
    <property type="project" value="UniProtKB-KW"/>
</dbReference>
<dbReference type="InterPro" id="IPR002464">
    <property type="entry name" value="DNA/RNA_helicase_DEAH_CS"/>
</dbReference>
<dbReference type="STRING" id="13249.T1I963"/>
<dbReference type="Pfam" id="PF07717">
    <property type="entry name" value="OB_NTP_bind"/>
    <property type="match status" value="1"/>
</dbReference>
<feature type="compositionally biased region" description="Acidic residues" evidence="8">
    <location>
        <begin position="211"/>
        <end position="220"/>
    </location>
</feature>
<dbReference type="SUPFAM" id="SSF52540">
    <property type="entry name" value="P-loop containing nucleoside triphosphate hydrolases"/>
    <property type="match status" value="1"/>
</dbReference>
<dbReference type="InterPro" id="IPR014001">
    <property type="entry name" value="Helicase_ATP-bd"/>
</dbReference>
<dbReference type="GO" id="GO:0005730">
    <property type="term" value="C:nucleolus"/>
    <property type="evidence" value="ECO:0007669"/>
    <property type="project" value="TreeGrafter"/>
</dbReference>
<dbReference type="EMBL" id="ACPB03005725">
    <property type="status" value="NOT_ANNOTATED_CDS"/>
    <property type="molecule type" value="Genomic_DNA"/>
</dbReference>
<sequence>MGKTKKKFNWKAREAVETIIDKNEERKIKLELQSSSKYDDCNALVLPSKKRKTKVKRPQSNPPKNRRVNFIAVKCEVVKKLYPSIQRAAMIDALSEVQVSTEQLNKMTSIAEIQNKGIKRRFNDDDKSWLKKVDVTTLKSLSLCREDQEFAINSVKGSRKRRRLLATMFPADKEKRKIEDPNIVGMDDSSSNQSSGDEEDDSEVIIKQESESEENTEDDSVLDKDEISESVESNQKALEGDKNLSTYKFQKTENKPNCSTIEVKKEPAVFVSVDRKPEIQAARLKLPILAEEQMIMEAINENPVVILAGETGSGKTTQIPQFLYEAGYTRNGQIIGITEPRRVAAISMSKRVAEELNLSSDKVSYLIRFEGNVTADTQIKFMTDGVLLKEIQKDFLLTKYSVIILDEAHERSVYTDILMGLLSRIVPLRNKRNIPLKLIIMSATLRVEDFTENKHLFKVTPPVIKVESRQFPVTIHFNKRTNPDYLKEAFRKICKIHTQLPEGGILVFLTGQQEVNGLVNKLKKAFPMRNQAILKKKVEEKENVEDDVDEVELNLDKALQKAKLNRKQEISLPQINLDRFVFVLNTTFYETAPRDDTDLDLLDESSDVEEDWGEDEIALHNVQPLWILPLYSVLPSKQQAKVFNPPPEGTRFCVVATNVAETSLTIPGIKYVVDTGKVKNKLYDKLTGVSAFSVQWASKAAANQRAGRAGRTSAGHCYRLYSSAVFDDFEEWSTPEMQRRCVDELVLQMKYLGIHRVVNFPFPSPPDSTQLKVAERMLVMLEALQKSEAGEKSEYSGKLTELGKLMARFPVAPRFSKMLCLSYQALDIFEYIICVVSALSVQEVLLTADDAATQQRRAKWAGKGAIQLLGDAMVLLRAIGAGEHAYVNGKLEEYCLLNKIRPKAIIEARKIRIQLIKEINLLNPMLNLPISLKLVPPNATQTRLMRQIILAGMVDNVARKCEENVQAKGKMKPLYNTPLLEQKVQIHSSSALYKEYPEWIVYQEIFQVSEKMYMRGIVAIEPEWLPVFAPTLCQLGSPLEDPPPRYNATKGTVHCHVKATFGRSGWELPVVEIEFPLGLDKYKWFAVFLLDGSVCPKLTKYTKSLLSTPQTMIRSWAKLQPRTELLLKTLVSNEVDSKEKLLNVWLSERTYLLASYQKWLPETAHNEVAMMWPPT</sequence>
<accession>T1I963</accession>
<dbReference type="SMART" id="SM00490">
    <property type="entry name" value="HELICc"/>
    <property type="match status" value="1"/>
</dbReference>
<dbReference type="InterPro" id="IPR011709">
    <property type="entry name" value="DEAD-box_helicase_OB_fold"/>
</dbReference>
<keyword evidence="7" id="KW-0175">Coiled coil</keyword>
<dbReference type="GO" id="GO:0003724">
    <property type="term" value="F:RNA helicase activity"/>
    <property type="evidence" value="ECO:0007669"/>
    <property type="project" value="UniProtKB-EC"/>
</dbReference>
<dbReference type="OMA" id="KYAYHCA"/>
<evidence type="ECO:0000256" key="1">
    <source>
        <dbReference type="ARBA" id="ARBA00008792"/>
    </source>
</evidence>
<comment type="similarity">
    <text evidence="1">Belongs to the DEAD box helicase family. DEAH subfamily.</text>
</comment>
<keyword evidence="6" id="KW-0067">ATP-binding</keyword>
<dbReference type="PANTHER" id="PTHR18934">
    <property type="entry name" value="ATP-DEPENDENT RNA HELICASE"/>
    <property type="match status" value="1"/>
</dbReference>
<dbReference type="SMART" id="SM00487">
    <property type="entry name" value="DEXDc"/>
    <property type="match status" value="1"/>
</dbReference>
<dbReference type="InterPro" id="IPR048333">
    <property type="entry name" value="HA2_WH"/>
</dbReference>
<dbReference type="Gene3D" id="3.40.50.300">
    <property type="entry name" value="P-loop containing nucleotide triphosphate hydrolases"/>
    <property type="match status" value="3"/>
</dbReference>
<evidence type="ECO:0000256" key="7">
    <source>
        <dbReference type="SAM" id="Coils"/>
    </source>
</evidence>